<organism evidence="3 4">
    <name type="scientific">Vreelandella sulfidaeris</name>
    <dbReference type="NCBI Taxonomy" id="115553"/>
    <lineage>
        <taxon>Bacteria</taxon>
        <taxon>Pseudomonadati</taxon>
        <taxon>Pseudomonadota</taxon>
        <taxon>Gammaproteobacteria</taxon>
        <taxon>Oceanospirillales</taxon>
        <taxon>Halomonadaceae</taxon>
        <taxon>Vreelandella</taxon>
    </lineage>
</organism>
<dbReference type="AlphaFoldDB" id="A0A455UDN7"/>
<evidence type="ECO:0000256" key="1">
    <source>
        <dbReference type="PROSITE-ProRule" id="PRU00278"/>
    </source>
</evidence>
<dbReference type="InterPro" id="IPR000297">
    <property type="entry name" value="PPIase_PpiC"/>
</dbReference>
<dbReference type="KEGG" id="hsr:HSBAA_56720"/>
<reference evidence="3 4" key="1">
    <citation type="journal article" date="2019" name="Microbiol. Resour. Announc.">
        <title>Complete Genome Sequence of Halomonas sulfidaeris Strain Esulfide1 Isolated from a Metal Sulfide Rock at a Depth of 2,200 Meters, Obtained Using Nanopore Sequencing.</title>
        <authorList>
            <person name="Saito M."/>
            <person name="Nishigata A."/>
            <person name="Galipon J."/>
            <person name="Arakawa K."/>
        </authorList>
    </citation>
    <scope>NUCLEOTIDE SEQUENCE [LARGE SCALE GENOMIC DNA]</scope>
    <source>
        <strain evidence="3 4">ATCC BAA-803</strain>
    </source>
</reference>
<accession>A0A455UDN7</accession>
<dbReference type="EMBL" id="AP019514">
    <property type="protein sequence ID" value="BBI64366.1"/>
    <property type="molecule type" value="Genomic_DNA"/>
</dbReference>
<dbReference type="PROSITE" id="PS50198">
    <property type="entry name" value="PPIC_PPIASE_2"/>
    <property type="match status" value="1"/>
</dbReference>
<feature type="domain" description="PpiC" evidence="2">
    <location>
        <begin position="1"/>
        <end position="45"/>
    </location>
</feature>
<sequence length="76" mass="8132">MTQASARHILVSSEEQCLALKEEIQNGRDFAEVAKEHSSCPPAAKVATSAALAPAKWCLSSIRLSSMTRSAKCTAR</sequence>
<evidence type="ECO:0000313" key="4">
    <source>
        <dbReference type="Proteomes" id="UP000320231"/>
    </source>
</evidence>
<keyword evidence="1" id="KW-0413">Isomerase</keyword>
<dbReference type="GO" id="GO:0003755">
    <property type="term" value="F:peptidyl-prolyl cis-trans isomerase activity"/>
    <property type="evidence" value="ECO:0007669"/>
    <property type="project" value="UniProtKB-KW"/>
</dbReference>
<evidence type="ECO:0000259" key="2">
    <source>
        <dbReference type="PROSITE" id="PS50198"/>
    </source>
</evidence>
<dbReference type="Gene3D" id="3.10.50.40">
    <property type="match status" value="1"/>
</dbReference>
<proteinExistence type="predicted"/>
<dbReference type="Proteomes" id="UP000320231">
    <property type="component" value="Chromosome"/>
</dbReference>
<dbReference type="InterPro" id="IPR046357">
    <property type="entry name" value="PPIase_dom_sf"/>
</dbReference>
<name>A0A455UDN7_9GAMM</name>
<dbReference type="SUPFAM" id="SSF54534">
    <property type="entry name" value="FKBP-like"/>
    <property type="match status" value="1"/>
</dbReference>
<keyword evidence="1" id="KW-0697">Rotamase</keyword>
<protein>
    <recommendedName>
        <fullName evidence="2">PpiC domain-containing protein</fullName>
    </recommendedName>
</protein>
<gene>
    <name evidence="3" type="ORF">HSBAA_56720</name>
</gene>
<evidence type="ECO:0000313" key="3">
    <source>
        <dbReference type="EMBL" id="BBI64366.1"/>
    </source>
</evidence>